<dbReference type="EMBL" id="QBIY01012764">
    <property type="protein sequence ID" value="RXN17073.1"/>
    <property type="molecule type" value="Genomic_DNA"/>
</dbReference>
<gene>
    <name evidence="2" type="ORF">ROHU_008160</name>
</gene>
<dbReference type="Proteomes" id="UP000290572">
    <property type="component" value="Unassembled WGS sequence"/>
</dbReference>
<evidence type="ECO:0000313" key="3">
    <source>
        <dbReference type="Proteomes" id="UP000290572"/>
    </source>
</evidence>
<feature type="region of interest" description="Disordered" evidence="1">
    <location>
        <begin position="219"/>
        <end position="273"/>
    </location>
</feature>
<feature type="region of interest" description="Disordered" evidence="1">
    <location>
        <begin position="152"/>
        <end position="201"/>
    </location>
</feature>
<comment type="caution">
    <text evidence="2">The sequence shown here is derived from an EMBL/GenBank/DDBJ whole genome shotgun (WGS) entry which is preliminary data.</text>
</comment>
<name>A0A498MB46_LABRO</name>
<organism evidence="2 3">
    <name type="scientific">Labeo rohita</name>
    <name type="common">Indian major carp</name>
    <name type="synonym">Cyprinus rohita</name>
    <dbReference type="NCBI Taxonomy" id="84645"/>
    <lineage>
        <taxon>Eukaryota</taxon>
        <taxon>Metazoa</taxon>
        <taxon>Chordata</taxon>
        <taxon>Craniata</taxon>
        <taxon>Vertebrata</taxon>
        <taxon>Euteleostomi</taxon>
        <taxon>Actinopterygii</taxon>
        <taxon>Neopterygii</taxon>
        <taxon>Teleostei</taxon>
        <taxon>Ostariophysi</taxon>
        <taxon>Cypriniformes</taxon>
        <taxon>Cyprinidae</taxon>
        <taxon>Labeoninae</taxon>
        <taxon>Labeonini</taxon>
        <taxon>Labeo</taxon>
    </lineage>
</organism>
<protein>
    <submittedName>
        <fullName evidence="2">Uncharacterized protein</fullName>
    </submittedName>
</protein>
<proteinExistence type="predicted"/>
<feature type="compositionally biased region" description="Basic and acidic residues" evidence="1">
    <location>
        <begin position="1"/>
        <end position="17"/>
    </location>
</feature>
<sequence>MHQSDPDPRPDHPEPTVRPRRVVRLPSYLSDFELTDHQQRLQSRQRVDTSEMSDDLELRGAAGPILADTSPEYGTSMQQWQPLSEWSPNREFEQQRAHTSTVPEQSSVVLAEFQQLRKETEELRRHSYEQIRKLTERNEALETQLSLRAVSDRLSHHPQSTFSPVPQPRVHTPPATTDARPIPLPRSKLPQRQSDSAAESFRQDRLHDLEQRLRQLEMISPPTHARPPLHQSFPQRSYDRVDDGRSSYRPTQLHAPPSQESTYRGPAPTIPNFVRPDPREFSRLRIALENILPVDATERFKYQILVDHLKFEEALLIAHSYCNSLYPFSNTMEALTNSMDSLTSWPFSE</sequence>
<feature type="region of interest" description="Disordered" evidence="1">
    <location>
        <begin position="1"/>
        <end position="54"/>
    </location>
</feature>
<feature type="compositionally biased region" description="Basic and acidic residues" evidence="1">
    <location>
        <begin position="34"/>
        <end position="49"/>
    </location>
</feature>
<keyword evidence="3" id="KW-1185">Reference proteome</keyword>
<feature type="compositionally biased region" description="Basic and acidic residues" evidence="1">
    <location>
        <begin position="237"/>
        <end position="246"/>
    </location>
</feature>
<accession>A0A498MB46</accession>
<dbReference type="AlphaFoldDB" id="A0A498MB46"/>
<reference evidence="2 3" key="1">
    <citation type="submission" date="2018-03" db="EMBL/GenBank/DDBJ databases">
        <title>Draft genome sequence of Rohu Carp (Labeo rohita).</title>
        <authorList>
            <person name="Das P."/>
            <person name="Kushwaha B."/>
            <person name="Joshi C.G."/>
            <person name="Kumar D."/>
            <person name="Nagpure N.S."/>
            <person name="Sahoo L."/>
            <person name="Das S.P."/>
            <person name="Bit A."/>
            <person name="Patnaik S."/>
            <person name="Meher P.K."/>
            <person name="Jayasankar P."/>
            <person name="Koringa P.G."/>
            <person name="Patel N.V."/>
            <person name="Hinsu A.T."/>
            <person name="Kumar R."/>
            <person name="Pandey M."/>
            <person name="Agarwal S."/>
            <person name="Srivastava S."/>
            <person name="Singh M."/>
            <person name="Iquebal M.A."/>
            <person name="Jaiswal S."/>
            <person name="Angadi U.B."/>
            <person name="Kumar N."/>
            <person name="Raza M."/>
            <person name="Shah T.M."/>
            <person name="Rai A."/>
            <person name="Jena J.K."/>
        </authorList>
    </citation>
    <scope>NUCLEOTIDE SEQUENCE [LARGE SCALE GENOMIC DNA]</scope>
    <source>
        <strain evidence="2">DASCIFA01</strain>
        <tissue evidence="2">Testis</tissue>
    </source>
</reference>
<evidence type="ECO:0000256" key="1">
    <source>
        <dbReference type="SAM" id="MobiDB-lite"/>
    </source>
</evidence>
<evidence type="ECO:0000313" key="2">
    <source>
        <dbReference type="EMBL" id="RXN17073.1"/>
    </source>
</evidence>